<keyword evidence="1" id="KW-0812">Transmembrane</keyword>
<feature type="signal peptide" evidence="2">
    <location>
        <begin position="1"/>
        <end position="16"/>
    </location>
</feature>
<reference evidence="3" key="1">
    <citation type="submission" date="2022-11" db="EMBL/GenBank/DDBJ databases">
        <authorList>
            <person name="Petersen C."/>
        </authorList>
    </citation>
    <scope>NUCLEOTIDE SEQUENCE</scope>
    <source>
        <strain evidence="3">IBT 26290</strain>
    </source>
</reference>
<sequence length="258" mass="28530">MRFTSLITLLPALALAQEQVPLADRVQGWFNKAKGLVPTAVPVDPIQKMAEKVSEKSVTPVTMQNWQSLLTPAEEAQDWYVFVTGGNKTCFGRCEDAEKAFKESVLLFAADPTSPNLGLLNCEEERVLCSTWSAGPPTVYYFQVPQAQAEGSERLPTPLHIVYMNSTTVTPEELYEVHSKKNFEKVDAYEGALHPTDGWLAQYNLNVPLGYAIYAIGAIPSWMFMIGISFFSRTFMSRRMGNVGTEPARRPAPAGSAN</sequence>
<reference evidence="3" key="2">
    <citation type="journal article" date="2023" name="IMA Fungus">
        <title>Comparative genomic study of the Penicillium genus elucidates a diverse pangenome and 15 lateral gene transfer events.</title>
        <authorList>
            <person name="Petersen C."/>
            <person name="Sorensen T."/>
            <person name="Nielsen M.R."/>
            <person name="Sondergaard T.E."/>
            <person name="Sorensen J.L."/>
            <person name="Fitzpatrick D.A."/>
            <person name="Frisvad J.C."/>
            <person name="Nielsen K.L."/>
        </authorList>
    </citation>
    <scope>NUCLEOTIDE SEQUENCE</scope>
    <source>
        <strain evidence="3">IBT 26290</strain>
    </source>
</reference>
<evidence type="ECO:0008006" key="5">
    <source>
        <dbReference type="Google" id="ProtNLM"/>
    </source>
</evidence>
<dbReference type="Proteomes" id="UP001149163">
    <property type="component" value="Unassembled WGS sequence"/>
</dbReference>
<evidence type="ECO:0000256" key="1">
    <source>
        <dbReference type="SAM" id="Phobius"/>
    </source>
</evidence>
<accession>A0A9W9LPF7</accession>
<protein>
    <recommendedName>
        <fullName evidence="5">Peptidyl-tRNA hydrolase</fullName>
    </recommendedName>
</protein>
<gene>
    <name evidence="3" type="ORF">N7482_004503</name>
</gene>
<feature type="chain" id="PRO_5040827379" description="Peptidyl-tRNA hydrolase" evidence="2">
    <location>
        <begin position="17"/>
        <end position="258"/>
    </location>
</feature>
<keyword evidence="2" id="KW-0732">Signal</keyword>
<dbReference type="GeneID" id="81425804"/>
<evidence type="ECO:0000313" key="4">
    <source>
        <dbReference type="Proteomes" id="UP001149163"/>
    </source>
</evidence>
<dbReference type="AlphaFoldDB" id="A0A9W9LPF7"/>
<dbReference type="RefSeq" id="XP_056545370.1">
    <property type="nucleotide sequence ID" value="XM_056686628.1"/>
</dbReference>
<organism evidence="3 4">
    <name type="scientific">Penicillium canariense</name>
    <dbReference type="NCBI Taxonomy" id="189055"/>
    <lineage>
        <taxon>Eukaryota</taxon>
        <taxon>Fungi</taxon>
        <taxon>Dikarya</taxon>
        <taxon>Ascomycota</taxon>
        <taxon>Pezizomycotina</taxon>
        <taxon>Eurotiomycetes</taxon>
        <taxon>Eurotiomycetidae</taxon>
        <taxon>Eurotiales</taxon>
        <taxon>Aspergillaceae</taxon>
        <taxon>Penicillium</taxon>
    </lineage>
</organism>
<comment type="caution">
    <text evidence="3">The sequence shown here is derived from an EMBL/GenBank/DDBJ whole genome shotgun (WGS) entry which is preliminary data.</text>
</comment>
<feature type="transmembrane region" description="Helical" evidence="1">
    <location>
        <begin position="211"/>
        <end position="231"/>
    </location>
</feature>
<keyword evidence="1" id="KW-0472">Membrane</keyword>
<keyword evidence="4" id="KW-1185">Reference proteome</keyword>
<dbReference type="OrthoDB" id="1733656at2759"/>
<dbReference type="EMBL" id="JAPQKN010000002">
    <property type="protein sequence ID" value="KAJ5168909.1"/>
    <property type="molecule type" value="Genomic_DNA"/>
</dbReference>
<proteinExistence type="predicted"/>
<evidence type="ECO:0000256" key="2">
    <source>
        <dbReference type="SAM" id="SignalP"/>
    </source>
</evidence>
<keyword evidence="1" id="KW-1133">Transmembrane helix</keyword>
<name>A0A9W9LPF7_9EURO</name>
<evidence type="ECO:0000313" key="3">
    <source>
        <dbReference type="EMBL" id="KAJ5168909.1"/>
    </source>
</evidence>